<reference evidence="1" key="1">
    <citation type="submission" date="2019-10" db="EMBL/GenBank/DDBJ databases">
        <title>The miscellaneous mycovirome associated to the plant pathogenic fungus Erysiphe necator.</title>
        <authorList>
            <person name="Rodriguez-Romero J."/>
            <person name="Chiapello M."/>
            <person name="Cordoba L."/>
            <person name="Turina M."/>
            <person name="Ayllon M.A."/>
        </authorList>
    </citation>
    <scope>NUCLEOTIDE SEQUENCE</scope>
    <source>
        <strain evidence="1">PMS-18_DN29</strain>
    </source>
</reference>
<name>A0A7S5I0D4_9VIRU</name>
<protein>
    <submittedName>
        <fullName evidence="1">RdRp</fullName>
    </submittedName>
</protein>
<evidence type="ECO:0000313" key="1">
    <source>
        <dbReference type="EMBL" id="QHD64825.1"/>
    </source>
</evidence>
<proteinExistence type="predicted"/>
<organism evidence="1">
    <name type="scientific">Erysiphe necator associated narnavirus 2</name>
    <dbReference type="NCBI Taxonomy" id="2695335"/>
    <lineage>
        <taxon>Viruses</taxon>
        <taxon>Riboviria</taxon>
        <taxon>Orthornavirae</taxon>
        <taxon>Lenarviricota</taxon>
        <taxon>Amabiliviricetes</taxon>
        <taxon>Wolframvirales</taxon>
        <taxon>Narnaviridae</taxon>
        <taxon>Narnavirus</taxon>
    </lineage>
</organism>
<sequence>MPVASASDSLKDAKHQIPGSLDPNSNLLGLSRSLDIHIPRPLVKVIGCFGRSETYSSRNRRVREELPYLPQSVSDKICKMNKYSLKRLSNTIEAINDNIMMSTPEAVRHLRGKPAYIKLMRWAYGLACFNSDKVCKQWKKFSVVLRWKALQSETASPEIPDDFPGFGDERSNLKELPPIWEELCPWLRGVWDRGVVSKAESTRLLHLVTSRNFPAGSKKTREQSLRKHAETLCSKPVVTDIRKKILRRLCVLFGRSVTKLKPQNFKSLGHLSLTSSASIDSTVKEGGRAAEVAVKFRTWATRIPDHDFQGETWFGRPYMLKAGTPVWQTMCRDAPVHRPTDEFGESAENMILDFENFKYEDPLYGLDSVTGFQLLQWSIEEGLANQGLEGTPYKSENRLRTGSIAPSIKASAIGEPGAKSRVVTVGEDWLTIFLQPFSHHLLGMAKLHPSVTAGLTRGWQLYEWVKRLRNAGPVTNQTTYFLSSDLTTATDFCTHEYSAEMVEGFMEGLGQDSQYLKASSSLLCSSRTYETDIEGFSDLLTSRGILMGDPGAKLVLTLHNICAEWEAFFRSQLGMLGSSDEEFYSHLRAHKGAPTVKWRHFACSGDDHIGQGPKKYLQRITLNHGLNGMSVSWSQNFLSSRGAFYCEEMLFTVGLDKSLIWGVETPLHKRPYLETPHIDAMKVRLFSPCSKECEGKDEPNPAIGKARQMQGMLSWLGGGFEAMVPMASARFEQRMEGFLPTLLSTRYLPVKLGGIGSPAFHRSKSELWKIFREETPWIQLQSIKEIFEGSASLLVRRCLANFATNARARGVSTDAIKDEVSAILSNAELVHGIDDSGLQLLTGSSDTDWEHLRFSDKVTIAKRYGLTTVDDAINNIDRPYLFRNMLAPQVSRRHGENPYKDKAYDVLPWKVRESRLLQNLEQARIDSQPPQGGDFESICEKLADWSVGNIKFLDTPQVVYFLPESVVVSEDLCTLRTPL</sequence>
<dbReference type="EMBL" id="MN557020">
    <property type="protein sequence ID" value="QHD64825.1"/>
    <property type="molecule type" value="Genomic_RNA"/>
</dbReference>
<accession>A0A7S5I0D4</accession>